<dbReference type="EMBL" id="AAHZVJ010000002">
    <property type="protein sequence ID" value="ECC0538317.1"/>
    <property type="molecule type" value="Genomic_DNA"/>
</dbReference>
<dbReference type="PROSITE" id="PS51192">
    <property type="entry name" value="HELICASE_ATP_BIND_1"/>
    <property type="match status" value="1"/>
</dbReference>
<dbReference type="PANTHER" id="PTHR10799">
    <property type="entry name" value="SNF2/RAD54 HELICASE FAMILY"/>
    <property type="match status" value="1"/>
</dbReference>
<dbReference type="InterPro" id="IPR014001">
    <property type="entry name" value="Helicase_ATP-bd"/>
</dbReference>
<dbReference type="InterPro" id="IPR000330">
    <property type="entry name" value="SNF2_N"/>
</dbReference>
<name>A0A6C7MMV0_LISMN</name>
<comment type="caution">
    <text evidence="2">The sequence shown here is derived from an EMBL/GenBank/DDBJ whole genome shotgun (WGS) entry which is preliminary data.</text>
</comment>
<keyword evidence="2" id="KW-0067">ATP-binding</keyword>
<keyword evidence="2" id="KW-0347">Helicase</keyword>
<evidence type="ECO:0000259" key="1">
    <source>
        <dbReference type="PROSITE" id="PS51192"/>
    </source>
</evidence>
<dbReference type="SMART" id="SM00487">
    <property type="entry name" value="DEXDc"/>
    <property type="match status" value="1"/>
</dbReference>
<accession>A0A6C7MMV0</accession>
<dbReference type="Gene3D" id="3.40.50.10810">
    <property type="entry name" value="Tandem AAA-ATPase domain"/>
    <property type="match status" value="1"/>
</dbReference>
<dbReference type="InterPro" id="IPR038718">
    <property type="entry name" value="SNF2-like_sf"/>
</dbReference>
<dbReference type="InterPro" id="IPR001650">
    <property type="entry name" value="Helicase_C-like"/>
</dbReference>
<proteinExistence type="predicted"/>
<dbReference type="Pfam" id="PF00176">
    <property type="entry name" value="SNF2-rel_dom"/>
    <property type="match status" value="1"/>
</dbReference>
<keyword evidence="2" id="KW-0547">Nucleotide-binding</keyword>
<keyword evidence="2" id="KW-0378">Hydrolase</keyword>
<dbReference type="GO" id="GO:0004386">
    <property type="term" value="F:helicase activity"/>
    <property type="evidence" value="ECO:0007669"/>
    <property type="project" value="UniProtKB-KW"/>
</dbReference>
<dbReference type="SUPFAM" id="SSF52540">
    <property type="entry name" value="P-loop containing nucleoside triphosphate hydrolases"/>
    <property type="match status" value="2"/>
</dbReference>
<organism evidence="2">
    <name type="scientific">Listeria monocytogenes</name>
    <dbReference type="NCBI Taxonomy" id="1639"/>
    <lineage>
        <taxon>Bacteria</taxon>
        <taxon>Bacillati</taxon>
        <taxon>Bacillota</taxon>
        <taxon>Bacilli</taxon>
        <taxon>Bacillales</taxon>
        <taxon>Listeriaceae</taxon>
        <taxon>Listeria</taxon>
    </lineage>
</organism>
<dbReference type="Pfam" id="PF00271">
    <property type="entry name" value="Helicase_C"/>
    <property type="match status" value="1"/>
</dbReference>
<feature type="domain" description="Helicase ATP-binding" evidence="1">
    <location>
        <begin position="24"/>
        <end position="179"/>
    </location>
</feature>
<dbReference type="AlphaFoldDB" id="A0A6C7MMV0"/>
<dbReference type="GO" id="GO:0005524">
    <property type="term" value="F:ATP binding"/>
    <property type="evidence" value="ECO:0007669"/>
    <property type="project" value="InterPro"/>
</dbReference>
<reference evidence="2" key="1">
    <citation type="submission" date="2019-07" db="EMBL/GenBank/DDBJ databases">
        <authorList>
            <consortium name="GenomeTrakr: Next Generation Sequencing Network for Food Pathogen Tracability"/>
        </authorList>
    </citation>
    <scope>NUCLEOTIDE SEQUENCE</scope>
    <source>
        <strain evidence="2">CFSAN085147</strain>
    </source>
</reference>
<protein>
    <submittedName>
        <fullName evidence="2">DEAD/DEAH box helicase</fullName>
    </submittedName>
</protein>
<dbReference type="InterPro" id="IPR027417">
    <property type="entry name" value="P-loop_NTPase"/>
</dbReference>
<sequence length="453" mass="51816">MRAVLHEYQNYSKNWIIDHPAAGLLLDMGLGKTLTTLMAINELKYDYLEIDSVLVIAPLKVAQKTWSDEVKKWSQLSHLTVSKVIGPEKKRVEALNAKADIYLVNVEQVVWLVEHFGRKWPFKMVVIDELSAFKNPQAKRFKALRQVRPLIRRVVGLTGTPAPNSLIDLWPQMYLLDRGERLEKHVTKYRNKYFTAGQHNGYTVYSWALRPGAENSIFEKISDLCISMKANDFLRLPPRTDNIIEVSMSAEETNKYKVLEKELVLTLPEGEIVAVNAAVLSSKLLQLAGGAIYDEDKNVQHIHDRKLEALERIIEESQGEPILIFYYFKHDLERLKARFKDLRTLESDETIDEWNSRKIPLLAVHPKSAGHGLNLQKGGHIAVWFSLTWSLEYYQQANARLARQGQESAVIVHHLVAKNTLDERVVKVLQGKENGQNALLEAVKAKIKEVKNE</sequence>
<gene>
    <name evidence="2" type="ORF">FMU92_08010</name>
</gene>
<evidence type="ECO:0000313" key="2">
    <source>
        <dbReference type="EMBL" id="ECC0538317.1"/>
    </source>
</evidence>
<dbReference type="RefSeq" id="WP_368315693.1">
    <property type="nucleotide sequence ID" value="NZ_JBEQQD010000002.1"/>
</dbReference>
<dbReference type="Gene3D" id="3.40.50.300">
    <property type="entry name" value="P-loop containing nucleotide triphosphate hydrolases"/>
    <property type="match status" value="1"/>
</dbReference>